<evidence type="ECO:0000313" key="20">
    <source>
        <dbReference type="Proteomes" id="UP000595362"/>
    </source>
</evidence>
<accession>A0A7T5R212</accession>
<keyword evidence="6" id="KW-0645">Protease</keyword>
<keyword evidence="9" id="KW-0133">Cell shape</keyword>
<keyword evidence="8 19" id="KW-0378">Hydrolase</keyword>
<feature type="domain" description="Penicillin-binding protein dimerisation" evidence="18">
    <location>
        <begin position="59"/>
        <end position="228"/>
    </location>
</feature>
<keyword evidence="5 19" id="KW-0121">Carboxypeptidase</keyword>
<dbReference type="SUPFAM" id="SSF56519">
    <property type="entry name" value="Penicillin binding protein dimerisation domain"/>
    <property type="match status" value="1"/>
</dbReference>
<proteinExistence type="predicted"/>
<evidence type="ECO:0000256" key="1">
    <source>
        <dbReference type="ARBA" id="ARBA00004167"/>
    </source>
</evidence>
<evidence type="ECO:0000256" key="11">
    <source>
        <dbReference type="ARBA" id="ARBA00022989"/>
    </source>
</evidence>
<evidence type="ECO:0000256" key="3">
    <source>
        <dbReference type="ARBA" id="ARBA00022475"/>
    </source>
</evidence>
<dbReference type="AlphaFoldDB" id="A0A7T5R212"/>
<dbReference type="GO" id="GO:0008360">
    <property type="term" value="P:regulation of cell shape"/>
    <property type="evidence" value="ECO:0007669"/>
    <property type="project" value="UniProtKB-KW"/>
</dbReference>
<dbReference type="Pfam" id="PF03717">
    <property type="entry name" value="PBP_dimer"/>
    <property type="match status" value="1"/>
</dbReference>
<keyword evidence="4" id="KW-0997">Cell inner membrane</keyword>
<dbReference type="SUPFAM" id="SSF56601">
    <property type="entry name" value="beta-lactamase/transpeptidase-like"/>
    <property type="match status" value="1"/>
</dbReference>
<dbReference type="NCBIfam" id="TIGR03423">
    <property type="entry name" value="pbp2_mrdA"/>
    <property type="match status" value="1"/>
</dbReference>
<evidence type="ECO:0000256" key="10">
    <source>
        <dbReference type="ARBA" id="ARBA00022984"/>
    </source>
</evidence>
<keyword evidence="10" id="KW-0573">Peptidoglycan synthesis</keyword>
<evidence type="ECO:0000256" key="2">
    <source>
        <dbReference type="ARBA" id="ARBA00004236"/>
    </source>
</evidence>
<dbReference type="GO" id="GO:0009002">
    <property type="term" value="F:serine-type D-Ala-D-Ala carboxypeptidase activity"/>
    <property type="evidence" value="ECO:0007669"/>
    <property type="project" value="UniProtKB-EC"/>
</dbReference>
<evidence type="ECO:0000259" key="17">
    <source>
        <dbReference type="Pfam" id="PF00905"/>
    </source>
</evidence>
<dbReference type="Proteomes" id="UP000595362">
    <property type="component" value="Chromosome"/>
</dbReference>
<evidence type="ECO:0000256" key="6">
    <source>
        <dbReference type="ARBA" id="ARBA00022670"/>
    </source>
</evidence>
<evidence type="ECO:0000256" key="4">
    <source>
        <dbReference type="ARBA" id="ARBA00022519"/>
    </source>
</evidence>
<feature type="compositionally biased region" description="Basic residues" evidence="15">
    <location>
        <begin position="625"/>
        <end position="634"/>
    </location>
</feature>
<feature type="domain" description="Penicillin-binding protein transpeptidase" evidence="17">
    <location>
        <begin position="262"/>
        <end position="596"/>
    </location>
</feature>
<keyword evidence="3" id="KW-1003">Cell membrane</keyword>
<dbReference type="GO" id="GO:0071555">
    <property type="term" value="P:cell wall organization"/>
    <property type="evidence" value="ECO:0007669"/>
    <property type="project" value="UniProtKB-KW"/>
</dbReference>
<protein>
    <submittedName>
        <fullName evidence="19">Penicillin-binding protein 2</fullName>
        <ecNumber evidence="19">3.4.16.4</ecNumber>
    </submittedName>
</protein>
<name>A0A7T5R212_9BACT</name>
<feature type="coiled-coil region" evidence="14">
    <location>
        <begin position="89"/>
        <end position="116"/>
    </location>
</feature>
<sequence length="634" mass="69869">MDRDQARINTFSRRAFFVGGVQGILLTTLVGRLGWLQIAESQRYRMLAENNRINVKLVAPPRGLIVDRTGKLLAINDQNFRLVIIPEQTEKLDDTLRRLQKHIELTEKDVERLRKQAKKNTPFFPLEVRENLDWETVSRIEVNLPDLPGVAIDVGEVRSYPMAEATAHILGYVGAVSKGEENVDPLLRMPGFKIGKTGLEKTYDRELRGKAGTSEVEVNVVGREVRELRNTPAVTGKTLQLTIDAELQAFTQTRLLEQRSASAVIMDVRSGELYALASSPSFNPNEFAKGIPADLWEQLLADPGLPLNNKAVGGTYPPGSTFKLITALAALEAGIINEHTSTFCPGHYELGNARFHCWKRGGHGTVNLVRALAESCDTFFYKIAVDLGINRIADMAKRFGLAQKLDVELPEERVGLMPTTQWKKQTMKDIWHPGESIVCSIGQGYVQATPLQLAVMAARIVNGGYAVKPWLTGYIGDAPTHDQPWEKIGVKDKHLELVMKGMDHVVNYPGGTALGARITDEGMAMGGKTGTSQVKRITADERARGIKQEDLPWKFRHHGLFVGYAPVDNPRYVCAVVVEHGGGGSAVAAPIARDLLLQTQKLNPRSRGLRPVSQAKEPAASFPPRKPRKPAGEG</sequence>
<evidence type="ECO:0000256" key="5">
    <source>
        <dbReference type="ARBA" id="ARBA00022645"/>
    </source>
</evidence>
<keyword evidence="11 16" id="KW-1133">Transmembrane helix</keyword>
<feature type="transmembrane region" description="Helical" evidence="16">
    <location>
        <begin position="15"/>
        <end position="35"/>
    </location>
</feature>
<dbReference type="PANTHER" id="PTHR30627">
    <property type="entry name" value="PEPTIDOGLYCAN D,D-TRANSPEPTIDASE"/>
    <property type="match status" value="1"/>
</dbReference>
<evidence type="ECO:0000313" key="19">
    <source>
        <dbReference type="EMBL" id="QQG36042.1"/>
    </source>
</evidence>
<feature type="region of interest" description="Disordered" evidence="15">
    <location>
        <begin position="602"/>
        <end position="634"/>
    </location>
</feature>
<gene>
    <name evidence="19" type="primary">mrdA</name>
    <name evidence="19" type="ORF">HYS17_11190</name>
</gene>
<dbReference type="EMBL" id="CP066681">
    <property type="protein sequence ID" value="QQG36042.1"/>
    <property type="molecule type" value="Genomic_DNA"/>
</dbReference>
<evidence type="ECO:0000256" key="15">
    <source>
        <dbReference type="SAM" id="MobiDB-lite"/>
    </source>
</evidence>
<dbReference type="GO" id="GO:0005886">
    <property type="term" value="C:plasma membrane"/>
    <property type="evidence" value="ECO:0007669"/>
    <property type="project" value="UniProtKB-SubCell"/>
</dbReference>
<evidence type="ECO:0000256" key="12">
    <source>
        <dbReference type="ARBA" id="ARBA00023136"/>
    </source>
</evidence>
<keyword evidence="12 16" id="KW-0472">Membrane</keyword>
<dbReference type="GO" id="GO:0009252">
    <property type="term" value="P:peptidoglycan biosynthetic process"/>
    <property type="evidence" value="ECO:0007669"/>
    <property type="project" value="UniProtKB-KW"/>
</dbReference>
<reference evidence="19 20" key="1">
    <citation type="submission" date="2020-07" db="EMBL/GenBank/DDBJ databases">
        <title>Huge and variable diversity of episymbiotic CPR bacteria and DPANN archaea in groundwater ecosystems.</title>
        <authorList>
            <person name="He C.Y."/>
            <person name="Keren R."/>
            <person name="Whittaker M."/>
            <person name="Farag I.F."/>
            <person name="Doudna J."/>
            <person name="Cate J.H.D."/>
            <person name="Banfield J.F."/>
        </authorList>
    </citation>
    <scope>NUCLEOTIDE SEQUENCE [LARGE SCALE GENOMIC DNA]</scope>
    <source>
        <strain evidence="19">NC_groundwater_70_Ag_B-0.1um_54_66</strain>
    </source>
</reference>
<comment type="subcellular location">
    <subcellularLocation>
        <location evidence="2">Cell membrane</location>
    </subcellularLocation>
    <subcellularLocation>
        <location evidence="1">Membrane</location>
        <topology evidence="1">Single-pass membrane protein</topology>
    </subcellularLocation>
</comment>
<dbReference type="InterPro" id="IPR036138">
    <property type="entry name" value="PBP_dimer_sf"/>
</dbReference>
<keyword evidence="14" id="KW-0175">Coiled coil</keyword>
<evidence type="ECO:0000256" key="7">
    <source>
        <dbReference type="ARBA" id="ARBA00022692"/>
    </source>
</evidence>
<evidence type="ECO:0000259" key="18">
    <source>
        <dbReference type="Pfam" id="PF03717"/>
    </source>
</evidence>
<dbReference type="InterPro" id="IPR012338">
    <property type="entry name" value="Beta-lactam/transpept-like"/>
</dbReference>
<evidence type="ECO:0000256" key="8">
    <source>
        <dbReference type="ARBA" id="ARBA00022801"/>
    </source>
</evidence>
<dbReference type="PANTHER" id="PTHR30627:SF2">
    <property type="entry name" value="PEPTIDOGLYCAN D,D-TRANSPEPTIDASE MRDA"/>
    <property type="match status" value="1"/>
</dbReference>
<organism evidence="19 20">
    <name type="scientific">Micavibrio aeruginosavorus</name>
    <dbReference type="NCBI Taxonomy" id="349221"/>
    <lineage>
        <taxon>Bacteria</taxon>
        <taxon>Pseudomonadati</taxon>
        <taxon>Bdellovibrionota</taxon>
        <taxon>Bdellovibrionia</taxon>
        <taxon>Bdellovibrionales</taxon>
        <taxon>Pseudobdellovibrionaceae</taxon>
        <taxon>Micavibrio</taxon>
    </lineage>
</organism>
<dbReference type="InterPro" id="IPR017790">
    <property type="entry name" value="Penicillin-binding_protein_2"/>
</dbReference>
<keyword evidence="7 16" id="KW-0812">Transmembrane</keyword>
<dbReference type="Pfam" id="PF00905">
    <property type="entry name" value="Transpeptidase"/>
    <property type="match status" value="1"/>
</dbReference>
<keyword evidence="13" id="KW-0961">Cell wall biogenesis/degradation</keyword>
<dbReference type="GO" id="GO:0008658">
    <property type="term" value="F:penicillin binding"/>
    <property type="evidence" value="ECO:0007669"/>
    <property type="project" value="InterPro"/>
</dbReference>
<evidence type="ECO:0000256" key="14">
    <source>
        <dbReference type="SAM" id="Coils"/>
    </source>
</evidence>
<dbReference type="EC" id="3.4.16.4" evidence="19"/>
<dbReference type="GO" id="GO:0071972">
    <property type="term" value="F:peptidoglycan L,D-transpeptidase activity"/>
    <property type="evidence" value="ECO:0007669"/>
    <property type="project" value="TreeGrafter"/>
</dbReference>
<dbReference type="InterPro" id="IPR050515">
    <property type="entry name" value="Beta-lactam/transpept"/>
</dbReference>
<evidence type="ECO:0000256" key="16">
    <source>
        <dbReference type="SAM" id="Phobius"/>
    </source>
</evidence>
<dbReference type="InterPro" id="IPR001460">
    <property type="entry name" value="PCN-bd_Tpept"/>
</dbReference>
<dbReference type="Gene3D" id="3.30.1390.30">
    <property type="entry name" value="Penicillin-binding protein 2a, domain 3"/>
    <property type="match status" value="1"/>
</dbReference>
<dbReference type="InterPro" id="IPR005311">
    <property type="entry name" value="PBP_dimer"/>
</dbReference>
<dbReference type="Gene3D" id="3.90.1310.10">
    <property type="entry name" value="Penicillin-binding protein 2a (Domain 2)"/>
    <property type="match status" value="1"/>
</dbReference>
<dbReference type="GO" id="GO:0006508">
    <property type="term" value="P:proteolysis"/>
    <property type="evidence" value="ECO:0007669"/>
    <property type="project" value="UniProtKB-KW"/>
</dbReference>
<evidence type="ECO:0000256" key="9">
    <source>
        <dbReference type="ARBA" id="ARBA00022960"/>
    </source>
</evidence>
<dbReference type="Gene3D" id="3.40.710.10">
    <property type="entry name" value="DD-peptidase/beta-lactamase superfamily"/>
    <property type="match status" value="1"/>
</dbReference>
<evidence type="ECO:0000256" key="13">
    <source>
        <dbReference type="ARBA" id="ARBA00023316"/>
    </source>
</evidence>